<name>A0A1I1CLI8_9PSEU</name>
<protein>
    <submittedName>
        <fullName evidence="7">Acyl-CoA synthetase (AMP-forming)/AMP-acid ligase II</fullName>
    </submittedName>
</protein>
<dbReference type="AlphaFoldDB" id="A0A1I1CLI8"/>
<keyword evidence="8" id="KW-1185">Reference proteome</keyword>
<dbReference type="Pfam" id="PF23024">
    <property type="entry name" value="AMP-dom_DIP2-like"/>
    <property type="match status" value="1"/>
</dbReference>
<dbReference type="Gene3D" id="3.30.300.30">
    <property type="match status" value="1"/>
</dbReference>
<dbReference type="GO" id="GO:0070566">
    <property type="term" value="F:adenylyltransferase activity"/>
    <property type="evidence" value="ECO:0007669"/>
    <property type="project" value="TreeGrafter"/>
</dbReference>
<organism evidence="7 8">
    <name type="scientific">Amycolatopsis marina</name>
    <dbReference type="NCBI Taxonomy" id="490629"/>
    <lineage>
        <taxon>Bacteria</taxon>
        <taxon>Bacillati</taxon>
        <taxon>Actinomycetota</taxon>
        <taxon>Actinomycetes</taxon>
        <taxon>Pseudonocardiales</taxon>
        <taxon>Pseudonocardiaceae</taxon>
        <taxon>Amycolatopsis</taxon>
    </lineage>
</organism>
<dbReference type="InterPro" id="IPR045851">
    <property type="entry name" value="AMP-bd_C_sf"/>
</dbReference>
<evidence type="ECO:0000256" key="3">
    <source>
        <dbReference type="ARBA" id="ARBA00023098"/>
    </source>
</evidence>
<keyword evidence="7" id="KW-0436">Ligase</keyword>
<dbReference type="GO" id="GO:0071766">
    <property type="term" value="P:Actinobacterium-type cell wall biogenesis"/>
    <property type="evidence" value="ECO:0007669"/>
    <property type="project" value="UniProtKB-ARBA"/>
</dbReference>
<dbReference type="InterPro" id="IPR000873">
    <property type="entry name" value="AMP-dep_synth/lig_dom"/>
</dbReference>
<sequence length="600" mass="63858">MHSTSPLTASVQGTPIEMPPSWQDDGFRDTLPAILAAWARAHGTDPALTVLDHRGKPHARAGTLTWRELDRRTGDLAAFLRRTCRPGQRAALLMDQGADYVVALLGVIRAGLIAVPLFPPARGESCRQLANAVLDADPSVILTTSNLLGPTKSFVDEFRRAPVQLAAVDTLPPLRGGVPPCPEPGPDDLACLQYQAQAVGRASAVMFSQANLVAGARQAAGALGIRRGHNTSVSWLPLFEHLGLLLGLLTPLVAGIQTVLLHPSAFHDDPLNWLRALANYPGAVGAAPNAAYAFCVSRIALRDRAELRLHGVAALADVGDSVRPEVANRFTAAFAEYGLRPWVYRPCYGLVEATALVAATEGEHTETAFYRAQLALGRAVPTVPGEVDAVTLVAAGVPRRQQVCVVDTATRTPVPDGRVGEIWVSGPNVARGYWRRSEASTETFCVLLAGAAEAGEPCWWLRTGDLGVQYGGQLYVTGRVSDVLTVDGRSHYPQDVEATAESAHPAIAAHQVCAFTALFDDGPRAVLVAERATWVFVEELDEAEVAAAIRRAVAVEHGLALREVLLLGPGLLPRTPGGTAARARCRERYLAGGLGSGWQE</sequence>
<dbReference type="EMBL" id="FOKG01000032">
    <property type="protein sequence ID" value="SFB62906.1"/>
    <property type="molecule type" value="Genomic_DNA"/>
</dbReference>
<feature type="domain" description="AMP-dependent synthetase/ligase" evidence="5">
    <location>
        <begin position="37"/>
        <end position="434"/>
    </location>
</feature>
<proteinExistence type="inferred from homology"/>
<evidence type="ECO:0000313" key="7">
    <source>
        <dbReference type="EMBL" id="SFB62906.1"/>
    </source>
</evidence>
<dbReference type="PANTHER" id="PTHR22754:SF32">
    <property type="entry name" value="DISCO-INTERACTING PROTEIN 2"/>
    <property type="match status" value="1"/>
</dbReference>
<evidence type="ECO:0000313" key="8">
    <source>
        <dbReference type="Proteomes" id="UP000243799"/>
    </source>
</evidence>
<dbReference type="FunFam" id="3.40.50.12780:FF:000013">
    <property type="entry name" value="Long-chain-fatty-acid--AMP ligase FadD32"/>
    <property type="match status" value="1"/>
</dbReference>
<feature type="compositionally biased region" description="Polar residues" evidence="4">
    <location>
        <begin position="1"/>
        <end position="13"/>
    </location>
</feature>
<accession>A0A1I1CLI8</accession>
<dbReference type="SUPFAM" id="SSF56801">
    <property type="entry name" value="Acetyl-CoA synthetase-like"/>
    <property type="match status" value="1"/>
</dbReference>
<keyword evidence="2" id="KW-0276">Fatty acid metabolism</keyword>
<dbReference type="RefSeq" id="WP_177242869.1">
    <property type="nucleotide sequence ID" value="NZ_FOKG01000032.1"/>
</dbReference>
<feature type="domain" description="AMP-binding enzyme C-terminal" evidence="6">
    <location>
        <begin position="482"/>
        <end position="593"/>
    </location>
</feature>
<evidence type="ECO:0000256" key="1">
    <source>
        <dbReference type="ARBA" id="ARBA00006432"/>
    </source>
</evidence>
<feature type="region of interest" description="Disordered" evidence="4">
    <location>
        <begin position="1"/>
        <end position="23"/>
    </location>
</feature>
<dbReference type="Pfam" id="PF00501">
    <property type="entry name" value="AMP-binding"/>
    <property type="match status" value="1"/>
</dbReference>
<gene>
    <name evidence="7" type="ORF">SAMN05216266_13210</name>
</gene>
<dbReference type="GO" id="GO:0006633">
    <property type="term" value="P:fatty acid biosynthetic process"/>
    <property type="evidence" value="ECO:0007669"/>
    <property type="project" value="TreeGrafter"/>
</dbReference>
<evidence type="ECO:0000256" key="2">
    <source>
        <dbReference type="ARBA" id="ARBA00022832"/>
    </source>
</evidence>
<dbReference type="InterPro" id="IPR025110">
    <property type="entry name" value="AMP-bd_C"/>
</dbReference>
<evidence type="ECO:0000259" key="5">
    <source>
        <dbReference type="Pfam" id="PF00501"/>
    </source>
</evidence>
<evidence type="ECO:0000259" key="6">
    <source>
        <dbReference type="Pfam" id="PF23024"/>
    </source>
</evidence>
<reference evidence="8" key="1">
    <citation type="submission" date="2016-10" db="EMBL/GenBank/DDBJ databases">
        <authorList>
            <person name="Varghese N."/>
            <person name="Submissions S."/>
        </authorList>
    </citation>
    <scope>NUCLEOTIDE SEQUENCE [LARGE SCALE GENOMIC DNA]</scope>
    <source>
        <strain evidence="8">CGMCC 4.3568</strain>
    </source>
</reference>
<dbReference type="Proteomes" id="UP000243799">
    <property type="component" value="Unassembled WGS sequence"/>
</dbReference>
<dbReference type="GO" id="GO:0005886">
    <property type="term" value="C:plasma membrane"/>
    <property type="evidence" value="ECO:0007669"/>
    <property type="project" value="TreeGrafter"/>
</dbReference>
<dbReference type="GO" id="GO:0016874">
    <property type="term" value="F:ligase activity"/>
    <property type="evidence" value="ECO:0007669"/>
    <property type="project" value="UniProtKB-KW"/>
</dbReference>
<evidence type="ECO:0000256" key="4">
    <source>
        <dbReference type="SAM" id="MobiDB-lite"/>
    </source>
</evidence>
<dbReference type="InterPro" id="IPR042099">
    <property type="entry name" value="ANL_N_sf"/>
</dbReference>
<keyword evidence="3" id="KW-0443">Lipid metabolism</keyword>
<dbReference type="PANTHER" id="PTHR22754">
    <property type="entry name" value="DISCO-INTERACTING PROTEIN 2 DIP2 -RELATED"/>
    <property type="match status" value="1"/>
</dbReference>
<dbReference type="STRING" id="490629.SAMN05216266_13210"/>
<dbReference type="Gene3D" id="3.40.50.12780">
    <property type="entry name" value="N-terminal domain of ligase-like"/>
    <property type="match status" value="1"/>
</dbReference>
<comment type="similarity">
    <text evidence="1">Belongs to the ATP-dependent AMP-binding enzyme family.</text>
</comment>